<dbReference type="EMBL" id="CP069390">
    <property type="protein sequence ID" value="QRN92774.1"/>
    <property type="molecule type" value="Genomic_DNA"/>
</dbReference>
<geneLocation type="plasmid" evidence="2 3">
    <name>pQ20D70P-cfr-optrA</name>
</geneLocation>
<dbReference type="Proteomes" id="UP000640299">
    <property type="component" value="Plasmid pQ20D70P-cfr-optrA"/>
</dbReference>
<gene>
    <name evidence="2" type="ORF">JRU67_14835</name>
</gene>
<dbReference type="Pfam" id="PF04002">
    <property type="entry name" value="RadC"/>
    <property type="match status" value="1"/>
</dbReference>
<name>A0AB37HXZ1_MAMSC</name>
<sequence length="38" mass="4367">MEVTRNIKKISKMIGIDLLDHIIIGNGEFRSLEELNLI</sequence>
<accession>A0AB37HXZ1</accession>
<organism evidence="2 3">
    <name type="scientific">Mammaliicoccus sciuri</name>
    <name type="common">Staphylococcus sciuri</name>
    <dbReference type="NCBI Taxonomy" id="1296"/>
    <lineage>
        <taxon>Bacteria</taxon>
        <taxon>Bacillati</taxon>
        <taxon>Bacillota</taxon>
        <taxon>Bacilli</taxon>
        <taxon>Bacillales</taxon>
        <taxon>Staphylococcaceae</taxon>
        <taxon>Mammaliicoccus</taxon>
    </lineage>
</organism>
<feature type="domain" description="RadC-like JAB" evidence="1">
    <location>
        <begin position="2"/>
        <end position="36"/>
    </location>
</feature>
<evidence type="ECO:0000313" key="3">
    <source>
        <dbReference type="Proteomes" id="UP000640299"/>
    </source>
</evidence>
<dbReference type="InterPro" id="IPR025657">
    <property type="entry name" value="RadC_JAB"/>
</dbReference>
<dbReference type="AlphaFoldDB" id="A0AB37HXZ1"/>
<keyword evidence="2" id="KW-0614">Plasmid</keyword>
<evidence type="ECO:0000259" key="1">
    <source>
        <dbReference type="Pfam" id="PF04002"/>
    </source>
</evidence>
<protein>
    <recommendedName>
        <fullName evidence="1">RadC-like JAB domain-containing protein</fullName>
    </recommendedName>
</protein>
<reference evidence="2" key="1">
    <citation type="submission" date="2021-02" db="EMBL/GenBank/DDBJ databases">
        <title>cfr and optrA-positive Staphylococcus spp.</title>
        <authorList>
            <person name="Chen L."/>
        </authorList>
    </citation>
    <scope>NUCLEOTIDE SEQUENCE</scope>
    <source>
        <strain evidence="2">GDQ20D70P</strain>
        <plasmid evidence="2">pQ20D70P-cfr-optrA</plasmid>
    </source>
</reference>
<evidence type="ECO:0000313" key="2">
    <source>
        <dbReference type="EMBL" id="QRN92774.1"/>
    </source>
</evidence>
<proteinExistence type="predicted"/>
<dbReference type="Gene3D" id="3.40.140.10">
    <property type="entry name" value="Cytidine Deaminase, domain 2"/>
    <property type="match status" value="1"/>
</dbReference>